<feature type="domain" description="Mab-21-like nucleotidyltransferase" evidence="2">
    <location>
        <begin position="1"/>
        <end position="176"/>
    </location>
</feature>
<dbReference type="InterPro" id="IPR046903">
    <property type="entry name" value="Mab-21-like_nuc_Trfase"/>
</dbReference>
<dbReference type="InterPro" id="IPR046906">
    <property type="entry name" value="Mab-21_HhH/H2TH-like"/>
</dbReference>
<dbReference type="GO" id="GO:0071360">
    <property type="term" value="P:cellular response to exogenous dsRNA"/>
    <property type="evidence" value="ECO:0007669"/>
    <property type="project" value="TreeGrafter"/>
</dbReference>
<organism evidence="4 5">
    <name type="scientific">Sparus aurata</name>
    <name type="common">Gilthead sea bream</name>
    <dbReference type="NCBI Taxonomy" id="8175"/>
    <lineage>
        <taxon>Eukaryota</taxon>
        <taxon>Metazoa</taxon>
        <taxon>Chordata</taxon>
        <taxon>Craniata</taxon>
        <taxon>Vertebrata</taxon>
        <taxon>Euteleostomi</taxon>
        <taxon>Actinopterygii</taxon>
        <taxon>Neopterygii</taxon>
        <taxon>Teleostei</taxon>
        <taxon>Neoteleostei</taxon>
        <taxon>Acanthomorphata</taxon>
        <taxon>Eupercaria</taxon>
        <taxon>Spariformes</taxon>
        <taxon>Sparidae</taxon>
        <taxon>Sparus</taxon>
    </lineage>
</organism>
<dbReference type="Gene3D" id="3.30.460.90">
    <property type="match status" value="1"/>
</dbReference>
<protein>
    <submittedName>
        <fullName evidence="4">Uncharacterized protein</fullName>
    </submittedName>
</protein>
<dbReference type="SMART" id="SM01265">
    <property type="entry name" value="Mab-21"/>
    <property type="match status" value="1"/>
</dbReference>
<reference evidence="4" key="3">
    <citation type="submission" date="2025-09" db="UniProtKB">
        <authorList>
            <consortium name="Ensembl"/>
        </authorList>
    </citation>
    <scope>IDENTIFICATION</scope>
</reference>
<evidence type="ECO:0000313" key="4">
    <source>
        <dbReference type="Ensembl" id="ENSSAUP00010066879.1"/>
    </source>
</evidence>
<comment type="similarity">
    <text evidence="1">Belongs to the mab-21 family.</text>
</comment>
<dbReference type="GO" id="GO:0061501">
    <property type="term" value="F:2',3'-cyclic GMP-AMP synthase activity"/>
    <property type="evidence" value="ECO:0007669"/>
    <property type="project" value="TreeGrafter"/>
</dbReference>
<dbReference type="GO" id="GO:0005634">
    <property type="term" value="C:nucleus"/>
    <property type="evidence" value="ECO:0007669"/>
    <property type="project" value="TreeGrafter"/>
</dbReference>
<keyword evidence="5" id="KW-1185">Reference proteome</keyword>
<dbReference type="GO" id="GO:0002230">
    <property type="term" value="P:positive regulation of defense response to virus by host"/>
    <property type="evidence" value="ECO:0007669"/>
    <property type="project" value="TreeGrafter"/>
</dbReference>
<name>A0A671YY64_SPAAU</name>
<dbReference type="Ensembl" id="ENSSAUT00010070021.1">
    <property type="protein sequence ID" value="ENSSAUP00010066879.1"/>
    <property type="gene ID" value="ENSSAUG00010026624.1"/>
</dbReference>
<dbReference type="InterPro" id="IPR024810">
    <property type="entry name" value="MAB21L/cGLR"/>
</dbReference>
<dbReference type="GO" id="GO:0006974">
    <property type="term" value="P:DNA damage response"/>
    <property type="evidence" value="ECO:0007669"/>
    <property type="project" value="TreeGrafter"/>
</dbReference>
<dbReference type="GO" id="GO:0032481">
    <property type="term" value="P:positive regulation of type I interferon production"/>
    <property type="evidence" value="ECO:0007669"/>
    <property type="project" value="TreeGrafter"/>
</dbReference>
<dbReference type="GO" id="GO:0003682">
    <property type="term" value="F:chromatin binding"/>
    <property type="evidence" value="ECO:0007669"/>
    <property type="project" value="TreeGrafter"/>
</dbReference>
<reference evidence="4" key="2">
    <citation type="submission" date="2025-08" db="UniProtKB">
        <authorList>
            <consortium name="Ensembl"/>
        </authorList>
    </citation>
    <scope>IDENTIFICATION</scope>
</reference>
<dbReference type="AlphaFoldDB" id="A0A671YY64"/>
<dbReference type="Pfam" id="PF03281">
    <property type="entry name" value="Mab-21"/>
    <property type="match status" value="1"/>
</dbReference>
<evidence type="ECO:0000313" key="5">
    <source>
        <dbReference type="Proteomes" id="UP000472265"/>
    </source>
</evidence>
<dbReference type="GO" id="GO:0005829">
    <property type="term" value="C:cytosol"/>
    <property type="evidence" value="ECO:0007669"/>
    <property type="project" value="TreeGrafter"/>
</dbReference>
<dbReference type="Pfam" id="PF20266">
    <property type="entry name" value="Mab-21_C"/>
    <property type="match status" value="1"/>
</dbReference>
<dbReference type="PANTHER" id="PTHR10656:SF35">
    <property type="entry name" value="CYCLIC GMP-AMP SYNTHASE"/>
    <property type="match status" value="1"/>
</dbReference>
<evidence type="ECO:0000256" key="1">
    <source>
        <dbReference type="ARBA" id="ARBA00008307"/>
    </source>
</evidence>
<dbReference type="Proteomes" id="UP000472265">
    <property type="component" value="Chromosome 3"/>
</dbReference>
<evidence type="ECO:0000259" key="3">
    <source>
        <dbReference type="Pfam" id="PF20266"/>
    </source>
</evidence>
<accession>A0A671YY64</accession>
<dbReference type="GO" id="GO:2000042">
    <property type="term" value="P:negative regulation of double-strand break repair via homologous recombination"/>
    <property type="evidence" value="ECO:0007669"/>
    <property type="project" value="TreeGrafter"/>
</dbReference>
<dbReference type="PANTHER" id="PTHR10656">
    <property type="entry name" value="CELL FATE DETERMINING PROTEIN MAB21-RELATED"/>
    <property type="match status" value="1"/>
</dbReference>
<dbReference type="GO" id="GO:0002218">
    <property type="term" value="P:activation of innate immune response"/>
    <property type="evidence" value="ECO:0007669"/>
    <property type="project" value="TreeGrafter"/>
</dbReference>
<dbReference type="GO" id="GO:0003690">
    <property type="term" value="F:double-stranded DNA binding"/>
    <property type="evidence" value="ECO:0007669"/>
    <property type="project" value="TreeGrafter"/>
</dbReference>
<dbReference type="GO" id="GO:0038001">
    <property type="term" value="P:paracrine signaling"/>
    <property type="evidence" value="ECO:0007669"/>
    <property type="project" value="TreeGrafter"/>
</dbReference>
<evidence type="ECO:0000259" key="2">
    <source>
        <dbReference type="Pfam" id="PF03281"/>
    </source>
</evidence>
<dbReference type="GO" id="GO:0035861">
    <property type="term" value="C:site of double-strand break"/>
    <property type="evidence" value="ECO:0007669"/>
    <property type="project" value="TreeGrafter"/>
</dbReference>
<dbReference type="Gene3D" id="1.10.1410.40">
    <property type="match status" value="1"/>
</dbReference>
<feature type="domain" description="Mab-21-like HhH/H2TH-like" evidence="3">
    <location>
        <begin position="193"/>
        <end position="290"/>
    </location>
</feature>
<proteinExistence type="inferred from homology"/>
<reference evidence="4" key="1">
    <citation type="submission" date="2021-04" db="EMBL/GenBank/DDBJ databases">
        <authorList>
            <consortium name="Wellcome Sanger Institute Data Sharing"/>
        </authorList>
    </citation>
    <scope>NUCLEOTIDE SEQUENCE [LARGE SCALE GENOMIC DNA]</scope>
</reference>
<sequence>MMLKLQAPSRLNMTELDGGLFYRLDFLRPTRSPVQVFLLENQQLSSSKILTEMFRLVRKFLKTYKVPDDCCRWEVNRKRPNSPAVTLSLLRTESDGDELISVDVVPALEVHPSQGWPLAVRNGPDVENWLGKKVRQEIRSLPIYFVPKRLKGRNLSEEAKESWRISFSHIEKKIITSHGNKKTCCESNATKCCRKQCLMLLKSLIEGLKQRFPKELEDLCSYHGKTAFLHTLSKRFNDSMWARQQLPSCFLHLLGALEDHARRADLPHFFVPSCNLFSPAVFPKKALAFLVGALEEQRMFGLPLLKPPAPMRIRSLSADLPTKMSAEKSSRLVSVYSLKKMVVVFAVAGTLVCVLFSI</sequence>
<dbReference type="GeneTree" id="ENSGT01050000244827"/>
<dbReference type="FunFam" id="1.10.1410.40:FF:000007">
    <property type="entry name" value="Cyclic GMP-AMP synthase"/>
    <property type="match status" value="1"/>
</dbReference>
<gene>
    <name evidence="4" type="primary">LOC115579330</name>
</gene>